<proteinExistence type="predicted"/>
<name>A0AAV5K125_9ROSI</name>
<keyword evidence="2" id="KW-1185">Reference proteome</keyword>
<protein>
    <recommendedName>
        <fullName evidence="3">Clavata3/ESR (CLE) gene family member</fullName>
    </recommendedName>
</protein>
<dbReference type="GO" id="GO:0048731">
    <property type="term" value="P:system development"/>
    <property type="evidence" value="ECO:0007669"/>
    <property type="project" value="InterPro"/>
</dbReference>
<dbReference type="AlphaFoldDB" id="A0AAV5K125"/>
<accession>A0AAV5K125</accession>
<dbReference type="InterPro" id="IPR033249">
    <property type="entry name" value="CLE_plant"/>
</dbReference>
<gene>
    <name evidence="1" type="ORF">SLEP1_g27842</name>
</gene>
<comment type="caution">
    <text evidence="1">The sequence shown here is derived from an EMBL/GenBank/DDBJ whole genome shotgun (WGS) entry which is preliminary data.</text>
</comment>
<dbReference type="PANTHER" id="PTHR34545">
    <property type="entry name" value="CLAVATA3/ESR (CLE)-RELATED PROTEIN 22"/>
    <property type="match status" value="1"/>
</dbReference>
<reference evidence="1 2" key="1">
    <citation type="journal article" date="2021" name="Commun. Biol.">
        <title>The genome of Shorea leprosula (Dipterocarpaceae) highlights the ecological relevance of drought in aseasonal tropical rainforests.</title>
        <authorList>
            <person name="Ng K.K.S."/>
            <person name="Kobayashi M.J."/>
            <person name="Fawcett J.A."/>
            <person name="Hatakeyama M."/>
            <person name="Paape T."/>
            <person name="Ng C.H."/>
            <person name="Ang C.C."/>
            <person name="Tnah L.H."/>
            <person name="Lee C.T."/>
            <person name="Nishiyama T."/>
            <person name="Sese J."/>
            <person name="O'Brien M.J."/>
            <person name="Copetti D."/>
            <person name="Mohd Noor M.I."/>
            <person name="Ong R.C."/>
            <person name="Putra M."/>
            <person name="Sireger I.Z."/>
            <person name="Indrioko S."/>
            <person name="Kosugi Y."/>
            <person name="Izuno A."/>
            <person name="Isagi Y."/>
            <person name="Lee S.L."/>
            <person name="Shimizu K.K."/>
        </authorList>
    </citation>
    <scope>NUCLEOTIDE SEQUENCE [LARGE SCALE GENOMIC DNA]</scope>
    <source>
        <strain evidence="1">214</strain>
    </source>
</reference>
<organism evidence="1 2">
    <name type="scientific">Rubroshorea leprosula</name>
    <dbReference type="NCBI Taxonomy" id="152421"/>
    <lineage>
        <taxon>Eukaryota</taxon>
        <taxon>Viridiplantae</taxon>
        <taxon>Streptophyta</taxon>
        <taxon>Embryophyta</taxon>
        <taxon>Tracheophyta</taxon>
        <taxon>Spermatophyta</taxon>
        <taxon>Magnoliopsida</taxon>
        <taxon>eudicotyledons</taxon>
        <taxon>Gunneridae</taxon>
        <taxon>Pentapetalae</taxon>
        <taxon>rosids</taxon>
        <taxon>malvids</taxon>
        <taxon>Malvales</taxon>
        <taxon>Dipterocarpaceae</taxon>
        <taxon>Rubroshorea</taxon>
    </lineage>
</organism>
<evidence type="ECO:0008006" key="3">
    <source>
        <dbReference type="Google" id="ProtNLM"/>
    </source>
</evidence>
<sequence length="97" mass="10821">MRSTWYQSKKQESLRSRVLASFSLLLLMMLLQLESIPCYGAVLYEKSSRFKGGSASGISAFKSQGRFKVKNNAAKDDEIFGAGKRSVFTGPNPLHNR</sequence>
<evidence type="ECO:0000313" key="2">
    <source>
        <dbReference type="Proteomes" id="UP001054252"/>
    </source>
</evidence>
<dbReference type="Proteomes" id="UP001054252">
    <property type="component" value="Unassembled WGS sequence"/>
</dbReference>
<dbReference type="PANTHER" id="PTHR34545:SF8">
    <property type="entry name" value="CLAVATA3_ESR (CLE)-RELATED PROTEIN 21"/>
    <property type="match status" value="1"/>
</dbReference>
<dbReference type="EMBL" id="BPVZ01000047">
    <property type="protein sequence ID" value="GKV17324.1"/>
    <property type="molecule type" value="Genomic_DNA"/>
</dbReference>
<evidence type="ECO:0000313" key="1">
    <source>
        <dbReference type="EMBL" id="GKV17324.1"/>
    </source>
</evidence>